<keyword evidence="1" id="KW-0812">Transmembrane</keyword>
<keyword evidence="1" id="KW-0472">Membrane</keyword>
<accession>A0A9N9RCH8</accession>
<keyword evidence="3" id="KW-1185">Reference proteome</keyword>
<gene>
    <name evidence="2" type="ORF">DIATSA_LOCUS11012</name>
</gene>
<sequence length="110" mass="13002">MDIFKVMKAENILRLIHTVLMFISLISPSLFAGLLPSETRELEINIYDRLLFEKDIDQEYQLMRFAEYVAARPNRLRVMMVVPLDWSLPLIIFNVCVSYQIVILQFNHLL</sequence>
<keyword evidence="1" id="KW-1133">Transmembrane helix</keyword>
<dbReference type="Proteomes" id="UP001153714">
    <property type="component" value="Chromosome 5"/>
</dbReference>
<dbReference type="OrthoDB" id="7477935at2759"/>
<proteinExistence type="predicted"/>
<protein>
    <submittedName>
        <fullName evidence="2">Uncharacterized protein</fullName>
    </submittedName>
</protein>
<reference evidence="2" key="1">
    <citation type="submission" date="2021-12" db="EMBL/GenBank/DDBJ databases">
        <authorList>
            <person name="King R."/>
        </authorList>
    </citation>
    <scope>NUCLEOTIDE SEQUENCE</scope>
</reference>
<evidence type="ECO:0000256" key="1">
    <source>
        <dbReference type="SAM" id="Phobius"/>
    </source>
</evidence>
<feature type="transmembrane region" description="Helical" evidence="1">
    <location>
        <begin position="12"/>
        <end position="35"/>
    </location>
</feature>
<name>A0A9N9RCH8_9NEOP</name>
<evidence type="ECO:0000313" key="2">
    <source>
        <dbReference type="EMBL" id="CAG9793588.1"/>
    </source>
</evidence>
<feature type="transmembrane region" description="Helical" evidence="1">
    <location>
        <begin position="86"/>
        <end position="106"/>
    </location>
</feature>
<dbReference type="AlphaFoldDB" id="A0A9N9RCH8"/>
<organism evidence="2 3">
    <name type="scientific">Diatraea saccharalis</name>
    <name type="common">sugarcane borer</name>
    <dbReference type="NCBI Taxonomy" id="40085"/>
    <lineage>
        <taxon>Eukaryota</taxon>
        <taxon>Metazoa</taxon>
        <taxon>Ecdysozoa</taxon>
        <taxon>Arthropoda</taxon>
        <taxon>Hexapoda</taxon>
        <taxon>Insecta</taxon>
        <taxon>Pterygota</taxon>
        <taxon>Neoptera</taxon>
        <taxon>Endopterygota</taxon>
        <taxon>Lepidoptera</taxon>
        <taxon>Glossata</taxon>
        <taxon>Ditrysia</taxon>
        <taxon>Pyraloidea</taxon>
        <taxon>Crambidae</taxon>
        <taxon>Crambinae</taxon>
        <taxon>Diatraea</taxon>
    </lineage>
</organism>
<dbReference type="EMBL" id="OU893336">
    <property type="protein sequence ID" value="CAG9793588.1"/>
    <property type="molecule type" value="Genomic_DNA"/>
</dbReference>
<evidence type="ECO:0000313" key="3">
    <source>
        <dbReference type="Proteomes" id="UP001153714"/>
    </source>
</evidence>
<reference evidence="2" key="2">
    <citation type="submission" date="2022-10" db="EMBL/GenBank/DDBJ databases">
        <authorList>
            <consortium name="ENA_rothamsted_submissions"/>
            <consortium name="culmorum"/>
            <person name="King R."/>
        </authorList>
    </citation>
    <scope>NUCLEOTIDE SEQUENCE</scope>
</reference>